<keyword evidence="1" id="KW-0446">Lipid-binding</keyword>
<feature type="region of interest" description="Disordered" evidence="2">
    <location>
        <begin position="72"/>
        <end position="135"/>
    </location>
</feature>
<evidence type="ECO:0000256" key="3">
    <source>
        <dbReference type="SAM" id="Phobius"/>
    </source>
</evidence>
<dbReference type="EMBL" id="JFFI01000758">
    <property type="protein sequence ID" value="KXH66096.1"/>
    <property type="molecule type" value="Genomic_DNA"/>
</dbReference>
<evidence type="ECO:0000313" key="5">
    <source>
        <dbReference type="EMBL" id="KXH66096.1"/>
    </source>
</evidence>
<feature type="region of interest" description="Disordered" evidence="2">
    <location>
        <begin position="318"/>
        <end position="341"/>
    </location>
</feature>
<proteinExistence type="predicted"/>
<dbReference type="InterPro" id="IPR035984">
    <property type="entry name" value="Acyl-CoA-binding_sf"/>
</dbReference>
<dbReference type="AlphaFoldDB" id="A0A135V0C2"/>
<evidence type="ECO:0000256" key="1">
    <source>
        <dbReference type="ARBA" id="ARBA00023121"/>
    </source>
</evidence>
<name>A0A135V0C2_9PEZI</name>
<dbReference type="PANTHER" id="PTHR23310:SF133">
    <property type="entry name" value="COA BINDING PROTEIN, PUTATIVE (AFU_ORTHOLOGUE AFUA_1G12300)-RELATED"/>
    <property type="match status" value="1"/>
</dbReference>
<organism evidence="5 6">
    <name type="scientific">Colletotrichum salicis</name>
    <dbReference type="NCBI Taxonomy" id="1209931"/>
    <lineage>
        <taxon>Eukaryota</taxon>
        <taxon>Fungi</taxon>
        <taxon>Dikarya</taxon>
        <taxon>Ascomycota</taxon>
        <taxon>Pezizomycotina</taxon>
        <taxon>Sordariomycetes</taxon>
        <taxon>Hypocreomycetidae</taxon>
        <taxon>Glomerellales</taxon>
        <taxon>Glomerellaceae</taxon>
        <taxon>Colletotrichum</taxon>
        <taxon>Colletotrichum acutatum species complex</taxon>
    </lineage>
</organism>
<dbReference type="STRING" id="1209931.A0A135V0C2"/>
<comment type="caution">
    <text evidence="5">The sequence shown here is derived from an EMBL/GenBank/DDBJ whole genome shotgun (WGS) entry which is preliminary data.</text>
</comment>
<dbReference type="PROSITE" id="PS51228">
    <property type="entry name" value="ACB_2"/>
    <property type="match status" value="1"/>
</dbReference>
<dbReference type="Proteomes" id="UP000070121">
    <property type="component" value="Unassembled WGS sequence"/>
</dbReference>
<dbReference type="PANTHER" id="PTHR23310">
    <property type="entry name" value="ACYL-COA-BINDING PROTEIN, ACBP"/>
    <property type="match status" value="1"/>
</dbReference>
<keyword evidence="3" id="KW-0812">Transmembrane</keyword>
<keyword evidence="3" id="KW-0472">Membrane</keyword>
<dbReference type="SUPFAM" id="SSF47027">
    <property type="entry name" value="Acyl-CoA binding protein"/>
    <property type="match status" value="1"/>
</dbReference>
<sequence>MERPTSASGMPADELQREKDKWDAWNLQKGLSRTEAKRRYIEALIETMHKYATTPDAKELVSELEFVWNQIKNNSPSSTDSSPKGTGYTGELRQLQPPMAGSEGPLKVLSPMSEDDAAERHSDGRVSYDDDDEGDALVPSSNWSRSVERALEKLSAEVAALREQITTGREWKSKKSRSFPAWLRWFTWIVMKHLAIDMVLLAFILLWMRKRKDRRLEDLVRAGAKLMRDDTSLLSVFSALRSPSFGASWTAMTLQSQSGSIGSHLPKNLNLSSSTYLIISLNPAIRSQHCELNLECRQRPAEHSGLYYGGGFVGKMRETTGDQSTRPGKAGAAGDYTEEEEEEDIPQAVPALAMFVPLEESLFDPFDAPNTEIERIKLGQKNLEKHTAAVEQNLVFVYEREHKRILKVAKQEEAEKGFIETPAGLMQGEEALIMESVHAPIPPGADYNDRHLSTYKPPEAPQQVMPPRPSALQWSLYNAGQAVGQLNGYAGHAQELKKAYQEMLTGALKASPANNGQGDEPARS</sequence>
<feature type="compositionally biased region" description="Basic and acidic residues" evidence="2">
    <location>
        <begin position="118"/>
        <end position="128"/>
    </location>
</feature>
<accession>A0A135V0C2</accession>
<gene>
    <name evidence="5" type="ORF">CSAL01_06700</name>
</gene>
<dbReference type="InterPro" id="IPR014352">
    <property type="entry name" value="FERM/acyl-CoA-bd_prot_sf"/>
</dbReference>
<protein>
    <submittedName>
        <fullName evidence="5">Acyl CoA binding protein</fullName>
    </submittedName>
</protein>
<dbReference type="InterPro" id="IPR000582">
    <property type="entry name" value="Acyl-CoA-binding_protein"/>
</dbReference>
<dbReference type="GO" id="GO:0006631">
    <property type="term" value="P:fatty acid metabolic process"/>
    <property type="evidence" value="ECO:0007669"/>
    <property type="project" value="TreeGrafter"/>
</dbReference>
<dbReference type="Pfam" id="PF00887">
    <property type="entry name" value="ACBP"/>
    <property type="match status" value="1"/>
</dbReference>
<dbReference type="Gene3D" id="1.20.80.10">
    <property type="match status" value="1"/>
</dbReference>
<feature type="transmembrane region" description="Helical" evidence="3">
    <location>
        <begin position="185"/>
        <end position="207"/>
    </location>
</feature>
<keyword evidence="6" id="KW-1185">Reference proteome</keyword>
<evidence type="ECO:0000256" key="2">
    <source>
        <dbReference type="SAM" id="MobiDB-lite"/>
    </source>
</evidence>
<feature type="compositionally biased region" description="Polar residues" evidence="2">
    <location>
        <begin position="72"/>
        <end position="84"/>
    </location>
</feature>
<evidence type="ECO:0000313" key="6">
    <source>
        <dbReference type="Proteomes" id="UP000070121"/>
    </source>
</evidence>
<feature type="region of interest" description="Disordered" evidence="2">
    <location>
        <begin position="1"/>
        <end position="20"/>
    </location>
</feature>
<dbReference type="GO" id="GO:0000062">
    <property type="term" value="F:fatty-acyl-CoA binding"/>
    <property type="evidence" value="ECO:0007669"/>
    <property type="project" value="InterPro"/>
</dbReference>
<evidence type="ECO:0000259" key="4">
    <source>
        <dbReference type="PROSITE" id="PS51228"/>
    </source>
</evidence>
<feature type="domain" description="ACB" evidence="4">
    <location>
        <begin position="1"/>
        <end position="53"/>
    </location>
</feature>
<dbReference type="OrthoDB" id="346910at2759"/>
<reference evidence="5 6" key="1">
    <citation type="submission" date="2014-02" db="EMBL/GenBank/DDBJ databases">
        <title>The genome sequence of Colletotrichum salicis CBS 607.94.</title>
        <authorList>
            <person name="Baroncelli R."/>
            <person name="Thon M.R."/>
        </authorList>
    </citation>
    <scope>NUCLEOTIDE SEQUENCE [LARGE SCALE GENOMIC DNA]</scope>
    <source>
        <strain evidence="5 6">CBS 607.94</strain>
    </source>
</reference>
<keyword evidence="3" id="KW-1133">Transmembrane helix</keyword>